<dbReference type="EMBL" id="SRLO01009195">
    <property type="protein sequence ID" value="TNN26949.1"/>
    <property type="molecule type" value="Genomic_DNA"/>
</dbReference>
<feature type="region of interest" description="Disordered" evidence="1">
    <location>
        <begin position="47"/>
        <end position="93"/>
    </location>
</feature>
<reference evidence="2 3" key="1">
    <citation type="submission" date="2019-03" db="EMBL/GenBank/DDBJ databases">
        <title>First draft genome of Liparis tanakae, snailfish: a comprehensive survey of snailfish specific genes.</title>
        <authorList>
            <person name="Kim W."/>
            <person name="Song I."/>
            <person name="Jeong J.-H."/>
            <person name="Kim D."/>
            <person name="Kim S."/>
            <person name="Ryu S."/>
            <person name="Song J.Y."/>
            <person name="Lee S.K."/>
        </authorList>
    </citation>
    <scope>NUCLEOTIDE SEQUENCE [LARGE SCALE GENOMIC DNA]</scope>
    <source>
        <tissue evidence="2">Muscle</tissue>
    </source>
</reference>
<proteinExistence type="predicted"/>
<evidence type="ECO:0000313" key="2">
    <source>
        <dbReference type="EMBL" id="TNN26949.1"/>
    </source>
</evidence>
<organism evidence="2 3">
    <name type="scientific">Liparis tanakae</name>
    <name type="common">Tanaka's snailfish</name>
    <dbReference type="NCBI Taxonomy" id="230148"/>
    <lineage>
        <taxon>Eukaryota</taxon>
        <taxon>Metazoa</taxon>
        <taxon>Chordata</taxon>
        <taxon>Craniata</taxon>
        <taxon>Vertebrata</taxon>
        <taxon>Euteleostomi</taxon>
        <taxon>Actinopterygii</taxon>
        <taxon>Neopterygii</taxon>
        <taxon>Teleostei</taxon>
        <taxon>Neoteleostei</taxon>
        <taxon>Acanthomorphata</taxon>
        <taxon>Eupercaria</taxon>
        <taxon>Perciformes</taxon>
        <taxon>Cottioidei</taxon>
        <taxon>Cottales</taxon>
        <taxon>Liparidae</taxon>
        <taxon>Liparis</taxon>
    </lineage>
</organism>
<protein>
    <submittedName>
        <fullName evidence="2">Uncharacterized protein</fullName>
    </submittedName>
</protein>
<name>A0A4Z2EDM6_9TELE</name>
<feature type="compositionally biased region" description="Basic and acidic residues" evidence="1">
    <location>
        <begin position="74"/>
        <end position="91"/>
    </location>
</feature>
<dbReference type="AlphaFoldDB" id="A0A4Z2EDM6"/>
<comment type="caution">
    <text evidence="2">The sequence shown here is derived from an EMBL/GenBank/DDBJ whole genome shotgun (WGS) entry which is preliminary data.</text>
</comment>
<feature type="compositionally biased region" description="Pro residues" evidence="1">
    <location>
        <begin position="61"/>
        <end position="73"/>
    </location>
</feature>
<dbReference type="OrthoDB" id="10264956at2759"/>
<sequence>MLLRRKLCVGVVIAAILFLMLASQSIQKSHFLPLSLAISWATPTGRETVVEPTAPPAALTPDPPGTPPPPPRSARPEAEQKPAEDSPDDPRSCGCAESCISDLGKSDWFSRRYDAGQQPVLRDVDDNFDPEALRWWLVRTKSKRCRIHYRSKVWGHRENVVFSMKTDTFIY</sequence>
<evidence type="ECO:0000256" key="1">
    <source>
        <dbReference type="SAM" id="MobiDB-lite"/>
    </source>
</evidence>
<accession>A0A4Z2EDM6</accession>
<keyword evidence="3" id="KW-1185">Reference proteome</keyword>
<evidence type="ECO:0000313" key="3">
    <source>
        <dbReference type="Proteomes" id="UP000314294"/>
    </source>
</evidence>
<gene>
    <name evidence="2" type="ORF">EYF80_062910</name>
</gene>
<dbReference type="Proteomes" id="UP000314294">
    <property type="component" value="Unassembled WGS sequence"/>
</dbReference>